<dbReference type="InterPro" id="IPR052028">
    <property type="entry name" value="HipA_Ser/Thr_kinase"/>
</dbReference>
<dbReference type="AlphaFoldDB" id="A0A222G9I3"/>
<dbReference type="GO" id="GO:0005829">
    <property type="term" value="C:cytosol"/>
    <property type="evidence" value="ECO:0007669"/>
    <property type="project" value="TreeGrafter"/>
</dbReference>
<evidence type="ECO:0000313" key="5">
    <source>
        <dbReference type="EMBL" id="ASP48556.1"/>
    </source>
</evidence>
<dbReference type="GO" id="GO:0004674">
    <property type="term" value="F:protein serine/threonine kinase activity"/>
    <property type="evidence" value="ECO:0007669"/>
    <property type="project" value="TreeGrafter"/>
</dbReference>
<comment type="similarity">
    <text evidence="1">Belongs to the HipA Ser/Thr kinase family.</text>
</comment>
<dbReference type="PANTHER" id="PTHR37419">
    <property type="entry name" value="SERINE/THREONINE-PROTEIN KINASE TOXIN HIPA"/>
    <property type="match status" value="1"/>
</dbReference>
<evidence type="ECO:0000256" key="1">
    <source>
        <dbReference type="ARBA" id="ARBA00010164"/>
    </source>
</evidence>
<accession>A0A222G9I3</accession>
<feature type="domain" description="HipA-like C-terminal" evidence="4">
    <location>
        <begin position="160"/>
        <end position="374"/>
    </location>
</feature>
<gene>
    <name evidence="5" type="ORF">B5D82_12725</name>
</gene>
<protein>
    <submittedName>
        <fullName evidence="5">Amidophosphoribosyltransferase</fullName>
    </submittedName>
</protein>
<sequence>MTSRAFVFIDGLEDRPIVCGVVTLDSKKKYGEFRYGKSYLLRDDAFALDPLNLPLNGNIFSTTNQKGVFGVLLDAGADSWGEKIILSLHKTKPKDPIEFLLAGAGMGVGSLVFSLSSSSSKSKVNKNTLGDIPMLLKAKDAILNDEEIPIEAKKAFEYGSSMGGARPKTTVSDAGITYLAKFNRPDDLFNHAKVEHASMNMLKELTSRVATTKVLETDNGDVLLVERFDLLGTRPTHHFISANSLINLRSVNNSSLVERYSYGFLSEFILKHSSVPDDASELFHRMVFNVLIGNTDDHTRNHAFLYSFKNKDWRLSPAYDVLPINANNQHGIGIGLDGRNGTIANLLSQSERFGLKRFKAEKIIKEVLDLVSQWPYYFKEHGVGDGDLERLKAVIPIHLHS</sequence>
<evidence type="ECO:0000313" key="6">
    <source>
        <dbReference type="Proteomes" id="UP000202259"/>
    </source>
</evidence>
<dbReference type="Gene3D" id="1.10.1070.20">
    <property type="match status" value="1"/>
</dbReference>
<dbReference type="KEGG" id="cber:B5D82_12725"/>
<proteinExistence type="inferred from homology"/>
<dbReference type="GO" id="GO:0016757">
    <property type="term" value="F:glycosyltransferase activity"/>
    <property type="evidence" value="ECO:0007669"/>
    <property type="project" value="UniProtKB-KW"/>
</dbReference>
<dbReference type="Proteomes" id="UP000202259">
    <property type="component" value="Chromosome"/>
</dbReference>
<dbReference type="InterPro" id="IPR012893">
    <property type="entry name" value="HipA-like_C"/>
</dbReference>
<evidence type="ECO:0000256" key="3">
    <source>
        <dbReference type="ARBA" id="ARBA00022777"/>
    </source>
</evidence>
<keyword evidence="2 5" id="KW-0808">Transferase</keyword>
<keyword evidence="6" id="KW-1185">Reference proteome</keyword>
<evidence type="ECO:0000256" key="2">
    <source>
        <dbReference type="ARBA" id="ARBA00022679"/>
    </source>
</evidence>
<keyword evidence="3" id="KW-0418">Kinase</keyword>
<dbReference type="PANTHER" id="PTHR37419:SF8">
    <property type="entry name" value="TOXIN YJJJ"/>
    <property type="match status" value="1"/>
</dbReference>
<reference evidence="5 6" key="1">
    <citation type="submission" date="2017-08" db="EMBL/GenBank/DDBJ databases">
        <title>Complete genome of Colwellia sp. NB097-1, a psychrophile bacterium ioslated from Bering Sea.</title>
        <authorList>
            <person name="Chen X."/>
        </authorList>
    </citation>
    <scope>NUCLEOTIDE SEQUENCE [LARGE SCALE GENOMIC DNA]</scope>
    <source>
        <strain evidence="5 6">NB097-1</strain>
    </source>
</reference>
<organism evidence="5 6">
    <name type="scientific">Cognaticolwellia beringensis</name>
    <dbReference type="NCBI Taxonomy" id="1967665"/>
    <lineage>
        <taxon>Bacteria</taxon>
        <taxon>Pseudomonadati</taxon>
        <taxon>Pseudomonadota</taxon>
        <taxon>Gammaproteobacteria</taxon>
        <taxon>Alteromonadales</taxon>
        <taxon>Colwelliaceae</taxon>
        <taxon>Cognaticolwellia</taxon>
    </lineage>
</organism>
<dbReference type="Pfam" id="PF07804">
    <property type="entry name" value="HipA_C"/>
    <property type="match status" value="1"/>
</dbReference>
<name>A0A222G9I3_9GAMM</name>
<dbReference type="EMBL" id="CP020465">
    <property type="protein sequence ID" value="ASP48556.1"/>
    <property type="molecule type" value="Genomic_DNA"/>
</dbReference>
<dbReference type="RefSeq" id="WP_081152017.1">
    <property type="nucleotide sequence ID" value="NZ_CP020465.1"/>
</dbReference>
<keyword evidence="5" id="KW-0328">Glycosyltransferase</keyword>
<evidence type="ECO:0000259" key="4">
    <source>
        <dbReference type="Pfam" id="PF07804"/>
    </source>
</evidence>
<dbReference type="OrthoDB" id="9805913at2"/>